<dbReference type="InterPro" id="IPR036748">
    <property type="entry name" value="MTH938-like_sf"/>
</dbReference>
<sequence>MNLKSFGLLFKSFVKIVSGDATRRNIHVDTRLCRPPGAYEGEGKTSVHILNKDSDLGIMIDGYSQVGFRLNNDMTVLGSMLIFPRSVLSWNVDDISEITEEALSLFSVLEPKIDILVLGVGDQIENYNFYQKLIPFSRRNRIPFEILPTEQACSTFNFLNAEGRNVVGAMIPPKHFRPTDDDELQTKLRYQNLYEWE</sequence>
<evidence type="ECO:0000256" key="1">
    <source>
        <dbReference type="ARBA" id="ARBA00004173"/>
    </source>
</evidence>
<evidence type="ECO:0000256" key="4">
    <source>
        <dbReference type="ARBA" id="ARBA00049984"/>
    </source>
</evidence>
<dbReference type="InterPro" id="IPR007523">
    <property type="entry name" value="NDUFAF3/AAMDC"/>
</dbReference>
<reference evidence="5" key="1">
    <citation type="submission" date="2022-01" db="EMBL/GenBank/DDBJ databases">
        <authorList>
            <person name="King R."/>
        </authorList>
    </citation>
    <scope>NUCLEOTIDE SEQUENCE</scope>
</reference>
<dbReference type="AlphaFoldDB" id="A0A9P0DS60"/>
<evidence type="ECO:0000256" key="3">
    <source>
        <dbReference type="ARBA" id="ARBA00023128"/>
    </source>
</evidence>
<dbReference type="EMBL" id="OU896715">
    <property type="protein sequence ID" value="CAH1183576.1"/>
    <property type="molecule type" value="Genomic_DNA"/>
</dbReference>
<dbReference type="GO" id="GO:0032981">
    <property type="term" value="P:mitochondrial respiratory chain complex I assembly"/>
    <property type="evidence" value="ECO:0007669"/>
    <property type="project" value="InterPro"/>
</dbReference>
<keyword evidence="6" id="KW-1185">Reference proteome</keyword>
<dbReference type="Proteomes" id="UP001153737">
    <property type="component" value="Chromosome 9"/>
</dbReference>
<accession>A0A9P0DS60</accession>
<reference evidence="5" key="2">
    <citation type="submission" date="2022-10" db="EMBL/GenBank/DDBJ databases">
        <authorList>
            <consortium name="ENA_rothamsted_submissions"/>
            <consortium name="culmorum"/>
            <person name="King R."/>
        </authorList>
    </citation>
    <scope>NUCLEOTIDE SEQUENCE</scope>
</reference>
<protein>
    <recommendedName>
        <fullName evidence="2">NADH dehydrogenase [ubiquinone] 1 alpha subcomplex assembly factor 3</fullName>
    </recommendedName>
</protein>
<gene>
    <name evidence="5" type="ORF">PHAECO_LOCUS12482</name>
</gene>
<dbReference type="InterPro" id="IPR034095">
    <property type="entry name" value="NDUF3"/>
</dbReference>
<evidence type="ECO:0000313" key="6">
    <source>
        <dbReference type="Proteomes" id="UP001153737"/>
    </source>
</evidence>
<dbReference type="CDD" id="cd05125">
    <property type="entry name" value="Mth938_2P1-like"/>
    <property type="match status" value="1"/>
</dbReference>
<proteinExistence type="inferred from homology"/>
<dbReference type="OrthoDB" id="20681at2759"/>
<dbReference type="PANTHER" id="PTHR21192:SF2">
    <property type="entry name" value="NADH DEHYDROGENASE [UBIQUINONE] 1 ALPHA SUBCOMPLEX ASSEMBLY FACTOR 3"/>
    <property type="match status" value="1"/>
</dbReference>
<dbReference type="Gene3D" id="3.40.1230.10">
    <property type="entry name" value="MTH938-like"/>
    <property type="match status" value="1"/>
</dbReference>
<dbReference type="SUPFAM" id="SSF64076">
    <property type="entry name" value="MTH938-like"/>
    <property type="match status" value="1"/>
</dbReference>
<evidence type="ECO:0000313" key="5">
    <source>
        <dbReference type="EMBL" id="CAH1183576.1"/>
    </source>
</evidence>
<keyword evidence="3" id="KW-0496">Mitochondrion</keyword>
<dbReference type="PANTHER" id="PTHR21192">
    <property type="entry name" value="NUCLEAR PROTEIN E3-3"/>
    <property type="match status" value="1"/>
</dbReference>
<comment type="similarity">
    <text evidence="4">Belongs to the NDUFAF3 family.</text>
</comment>
<name>A0A9P0DS60_PHACE</name>
<comment type="subcellular location">
    <subcellularLocation>
        <location evidence="1">Mitochondrion</location>
    </subcellularLocation>
</comment>
<dbReference type="Pfam" id="PF04430">
    <property type="entry name" value="DUF498"/>
    <property type="match status" value="1"/>
</dbReference>
<dbReference type="GO" id="GO:0005743">
    <property type="term" value="C:mitochondrial inner membrane"/>
    <property type="evidence" value="ECO:0007669"/>
    <property type="project" value="TreeGrafter"/>
</dbReference>
<organism evidence="5 6">
    <name type="scientific">Phaedon cochleariae</name>
    <name type="common">Mustard beetle</name>
    <dbReference type="NCBI Taxonomy" id="80249"/>
    <lineage>
        <taxon>Eukaryota</taxon>
        <taxon>Metazoa</taxon>
        <taxon>Ecdysozoa</taxon>
        <taxon>Arthropoda</taxon>
        <taxon>Hexapoda</taxon>
        <taxon>Insecta</taxon>
        <taxon>Pterygota</taxon>
        <taxon>Neoptera</taxon>
        <taxon>Endopterygota</taxon>
        <taxon>Coleoptera</taxon>
        <taxon>Polyphaga</taxon>
        <taxon>Cucujiformia</taxon>
        <taxon>Chrysomeloidea</taxon>
        <taxon>Chrysomelidae</taxon>
        <taxon>Chrysomelinae</taxon>
        <taxon>Chrysomelini</taxon>
        <taxon>Phaedon</taxon>
    </lineage>
</organism>
<evidence type="ECO:0000256" key="2">
    <source>
        <dbReference type="ARBA" id="ARBA00021776"/>
    </source>
</evidence>